<dbReference type="Pfam" id="PF00082">
    <property type="entry name" value="Peptidase_S8"/>
    <property type="match status" value="1"/>
</dbReference>
<dbReference type="Gene3D" id="2.60.120.380">
    <property type="match status" value="1"/>
</dbReference>
<evidence type="ECO:0000313" key="5">
    <source>
        <dbReference type="Proteomes" id="UP000253941"/>
    </source>
</evidence>
<dbReference type="InterPro" id="IPR013783">
    <property type="entry name" value="Ig-like_fold"/>
</dbReference>
<dbReference type="InterPro" id="IPR000209">
    <property type="entry name" value="Peptidase_S8/S53_dom"/>
</dbReference>
<evidence type="ECO:0000256" key="1">
    <source>
        <dbReference type="ARBA" id="ARBA00011073"/>
    </source>
</evidence>
<dbReference type="Gene3D" id="2.60.40.10">
    <property type="entry name" value="Immunoglobulins"/>
    <property type="match status" value="1"/>
</dbReference>
<dbReference type="Gene3D" id="3.40.50.200">
    <property type="entry name" value="Peptidase S8/S53 domain"/>
    <property type="match status" value="1"/>
</dbReference>
<dbReference type="InterPro" id="IPR051048">
    <property type="entry name" value="Peptidase_S8/S53_subtilisin"/>
</dbReference>
<keyword evidence="5" id="KW-1185">Reference proteome</keyword>
<dbReference type="SUPFAM" id="SSF52743">
    <property type="entry name" value="Subtilisin-like"/>
    <property type="match status" value="1"/>
</dbReference>
<protein>
    <recommendedName>
        <fullName evidence="3">Peptidase S8/S53 domain-containing protein</fullName>
    </recommendedName>
</protein>
<dbReference type="Proteomes" id="UP000253941">
    <property type="component" value="Unassembled WGS sequence"/>
</dbReference>
<dbReference type="CDD" id="cd04842">
    <property type="entry name" value="Peptidases_S8_Kp43_protease"/>
    <property type="match status" value="1"/>
</dbReference>
<feature type="domain" description="Peptidase S8/S53" evidence="3">
    <location>
        <begin position="262"/>
        <end position="549"/>
    </location>
</feature>
<sequence>MRTAPSFVARFSRSIAVAGAVAILLVVSTSLAGAQDRAGERGYEIELAGYSVDPLKLEAAVPKEKMLDREALQRLRQQPGYYIVQFERPMTAKLREELSSRFGLDLREYIPNLAYLERLDPPRRAKLSEHPAVRAVVPFQPAFKVSPTIGKFEPRTEERKKVEGLLLRAILFPEAEPRETAKQLREIGATRIDIRDDREIGGVARLRFVLDDREAVEKIARLPEVRWIEEVGEIIIDNVNAATTIQSGTAGTAPVWNSDLHGEDQIIGIIDSAPPDINHCFFQDTVDNTPGPAHRKILDIRNDAGLAAGGHATFTAGNAAGDDFNNPGAHNRRGGAWAARLVAGTTTDVDNGTLLSELTAAAGIGARIHTNSWHDNTAGAGNAATYNQNAADVDNFTFNNQDHLVFGSMGNNSEEQGPPGTAKNAVGVNAAQADPNEGNIGDGNPGPTADGRRKPDLVTVGCNIQSATVSTACNTGPRSACATSYATPHAAAAATLVRQYFDQGWYPTGTRQPHHVFIPTGALIKATLVNSTINMAGPAGYPSNQEGWGIVRLDDAMFFPGDARNLRVWDVRHGDGLTTGVTRTHTVNVTDPGEPLRVTLVFSDPPGTAGATNPTVNDLDLRVTTPDGTQTFRGNVFAGGTSTTGGAADGINTVEMVVINNPAAGEWTIAVDGTSVAVGDPGQGYALAATGDFPEPPAPTGDQNLLVVRANFSDVAVTPSLPNLQNKIADVVDYYDEVSYGEIEIIPDYRGPISLDQPRSYYYHPSRSLLVEMTQEVVDKLLTADPDVFDRGTADPADDIDRILVVTNDPGFDKDRATTGPWPYDMPAGLPRPLSVSVHSFQNSVAHYTHGLGHQFGFVDLYAYPGVVFPRAYVDQWDNMGGFYNNVHVLAWQKEKPGWIAGHGGDVTYIPRPTAGTTTTSNDLQLFLQSETGANRKAIALGLSEGAATADDEDVFYMIEARDNASADYDAALPASGVLIYYVNELIPPGEGPVIIRDASPGTATLDDATFGVGDGTTIPGTGITVTVKAGTGGAAYNIDITYSPPATDYNVNITRGDTIGGQFYSYFSPDIWVDSPKNGFNLGGGPPPHEDREDPVIGEVNRIYARVSNDGPGDAFDFDIKWRVSEPYHTVGGEADFDSFVGIKHVNQLNDSAQTIQFVEWTPVDDGDPHSCVRVDLINLVGTDTNEHDNWAQENLREVESITASPYTTVQHRYDLSNPYDEEELFYFRVHGVPAGWDVQLIPRKALLKPGERTEVYVLITPPEDAKVCTEERATIESWAARDHTLVPVGGGVLQVDLRRRTEMTFDTGLRRCDDRDFDLLVRQLAEAAKMQGRDVDIQRIREEAKKRFRDCRRIVVQGCTNPPAKNQEIVVKYEPPVGDPVYRTVKTDANGCYEDFFLTVDEGNWKVSAEYPGDNCNGSVTVPPRVVCLCQRGQRG</sequence>
<evidence type="ECO:0000313" key="4">
    <source>
        <dbReference type="EMBL" id="RDD61900.1"/>
    </source>
</evidence>
<dbReference type="RefSeq" id="WP_114582144.1">
    <property type="nucleotide sequence ID" value="NZ_QPMH01000008.1"/>
</dbReference>
<dbReference type="PANTHER" id="PTHR43399:SF4">
    <property type="entry name" value="CELL WALL-ASSOCIATED PROTEASE"/>
    <property type="match status" value="1"/>
</dbReference>
<dbReference type="InterPro" id="IPR034058">
    <property type="entry name" value="TagA/B/C/D_pept_dom"/>
</dbReference>
<dbReference type="GO" id="GO:0006508">
    <property type="term" value="P:proteolysis"/>
    <property type="evidence" value="ECO:0007669"/>
    <property type="project" value="InterPro"/>
</dbReference>
<evidence type="ECO:0000256" key="2">
    <source>
        <dbReference type="SAM" id="MobiDB-lite"/>
    </source>
</evidence>
<dbReference type="EMBL" id="QPMH01000008">
    <property type="protein sequence ID" value="RDD61900.1"/>
    <property type="molecule type" value="Genomic_DNA"/>
</dbReference>
<name>A0A369T9C9_9PROT</name>
<dbReference type="InterPro" id="IPR008979">
    <property type="entry name" value="Galactose-bd-like_sf"/>
</dbReference>
<evidence type="ECO:0000259" key="3">
    <source>
        <dbReference type="Pfam" id="PF00082"/>
    </source>
</evidence>
<dbReference type="InterPro" id="IPR036852">
    <property type="entry name" value="Peptidase_S8/S53_dom_sf"/>
</dbReference>
<proteinExistence type="inferred from homology"/>
<comment type="caution">
    <text evidence="4">The sequence shown here is derived from an EMBL/GenBank/DDBJ whole genome shotgun (WGS) entry which is preliminary data.</text>
</comment>
<reference evidence="4 5" key="1">
    <citation type="submission" date="2018-07" db="EMBL/GenBank/DDBJ databases">
        <title>Venubactetium sediminum gen. nov., sp. nov., isolated from a marine solar saltern.</title>
        <authorList>
            <person name="Wang S."/>
        </authorList>
    </citation>
    <scope>NUCLEOTIDE SEQUENCE [LARGE SCALE GENOMIC DNA]</scope>
    <source>
        <strain evidence="4 5">WD2A32</strain>
    </source>
</reference>
<comment type="similarity">
    <text evidence="1">Belongs to the peptidase S8 family.</text>
</comment>
<accession>A0A369T9C9</accession>
<dbReference type="PANTHER" id="PTHR43399">
    <property type="entry name" value="SUBTILISIN-RELATED"/>
    <property type="match status" value="1"/>
</dbReference>
<gene>
    <name evidence="4" type="ORF">DRB17_10435</name>
</gene>
<dbReference type="SUPFAM" id="SSF49785">
    <property type="entry name" value="Galactose-binding domain-like"/>
    <property type="match status" value="1"/>
</dbReference>
<organism evidence="4 5">
    <name type="scientific">Ferruginivarius sediminum</name>
    <dbReference type="NCBI Taxonomy" id="2661937"/>
    <lineage>
        <taxon>Bacteria</taxon>
        <taxon>Pseudomonadati</taxon>
        <taxon>Pseudomonadota</taxon>
        <taxon>Alphaproteobacteria</taxon>
        <taxon>Rhodospirillales</taxon>
        <taxon>Rhodospirillaceae</taxon>
        <taxon>Ferruginivarius</taxon>
    </lineage>
</organism>
<feature type="region of interest" description="Disordered" evidence="2">
    <location>
        <begin position="432"/>
        <end position="454"/>
    </location>
</feature>
<dbReference type="GO" id="GO:0004252">
    <property type="term" value="F:serine-type endopeptidase activity"/>
    <property type="evidence" value="ECO:0007669"/>
    <property type="project" value="InterPro"/>
</dbReference>